<feature type="domain" description="Fe2OG dioxygenase" evidence="8">
    <location>
        <begin position="110"/>
        <end position="235"/>
    </location>
</feature>
<dbReference type="InterPro" id="IPR037151">
    <property type="entry name" value="AlkB-like_sf"/>
</dbReference>
<keyword evidence="3" id="KW-0479">Metal-binding</keyword>
<evidence type="ECO:0000256" key="1">
    <source>
        <dbReference type="ARBA" id="ARBA00004123"/>
    </source>
</evidence>
<gene>
    <name evidence="9" type="ORF">DSL72_007797</name>
</gene>
<dbReference type="PANTHER" id="PTHR46030">
    <property type="entry name" value="ALPHA-KETOGLUTARATE-DEPENDENT DIOXYGENASE ALKB HOMOLOG 6"/>
    <property type="match status" value="1"/>
</dbReference>
<dbReference type="PROSITE" id="PS51471">
    <property type="entry name" value="FE2OG_OXY"/>
    <property type="match status" value="1"/>
</dbReference>
<evidence type="ECO:0000256" key="4">
    <source>
        <dbReference type="ARBA" id="ARBA00022964"/>
    </source>
</evidence>
<organism evidence="9 10">
    <name type="scientific">Monilinia vaccinii-corymbosi</name>
    <dbReference type="NCBI Taxonomy" id="61207"/>
    <lineage>
        <taxon>Eukaryota</taxon>
        <taxon>Fungi</taxon>
        <taxon>Dikarya</taxon>
        <taxon>Ascomycota</taxon>
        <taxon>Pezizomycotina</taxon>
        <taxon>Leotiomycetes</taxon>
        <taxon>Helotiales</taxon>
        <taxon>Sclerotiniaceae</taxon>
        <taxon>Monilinia</taxon>
    </lineage>
</organism>
<dbReference type="OrthoDB" id="412814at2759"/>
<dbReference type="SUPFAM" id="SSF51197">
    <property type="entry name" value="Clavaminate synthase-like"/>
    <property type="match status" value="1"/>
</dbReference>
<dbReference type="InterPro" id="IPR005123">
    <property type="entry name" value="Oxoglu/Fe-dep_dioxygenase_dom"/>
</dbReference>
<sequence>MAHPQLTLPTSLDDTQIKPLPSRAFYISLFLTEDEEQVLLQKIATAPKPRWKQLTHRRLQTWPSDLTNNTLLDAPLPKWLIDPVIARLRSLPISREDEGRHIFSDSRHGRPNHVLINEYLPNQGIMPHKDGPAYHPVVCTVSLGASLCLDIYGEKEDGTREEQPRWRILQEPRSLLITTDELYTKYYHGISEVEADVNLNSSTVANWELLRSKDGIVDGRSERNERLSLTYRDVLKVSKLGAKLGLFGNR</sequence>
<comment type="similarity">
    <text evidence="2">Belongs to the alkB family.</text>
</comment>
<name>A0A8A3PIS1_9HELO</name>
<evidence type="ECO:0000256" key="3">
    <source>
        <dbReference type="ARBA" id="ARBA00022723"/>
    </source>
</evidence>
<dbReference type="Gene3D" id="2.60.120.590">
    <property type="entry name" value="Alpha-ketoglutarate-dependent dioxygenase AlkB-like"/>
    <property type="match status" value="1"/>
</dbReference>
<dbReference type="InterPro" id="IPR027450">
    <property type="entry name" value="AlkB-like"/>
</dbReference>
<dbReference type="PANTHER" id="PTHR46030:SF1">
    <property type="entry name" value="ALPHA-KETOGLUTARATE-DEPENDENT DIOXYGENASE ALKB HOMOLOG 6"/>
    <property type="match status" value="1"/>
</dbReference>
<dbReference type="Proteomes" id="UP000672032">
    <property type="component" value="Chromosome 5"/>
</dbReference>
<dbReference type="EMBL" id="CP063409">
    <property type="protein sequence ID" value="QSZ34935.1"/>
    <property type="molecule type" value="Genomic_DNA"/>
</dbReference>
<proteinExistence type="inferred from homology"/>
<evidence type="ECO:0000259" key="8">
    <source>
        <dbReference type="PROSITE" id="PS51471"/>
    </source>
</evidence>
<reference evidence="9" key="1">
    <citation type="submission" date="2020-10" db="EMBL/GenBank/DDBJ databases">
        <title>Genome Sequence of Monilinia vaccinii-corymbosi Sheds Light on Mummy Berry Disease Infection of Blueberry and Mating Type.</title>
        <authorList>
            <person name="Yow A.G."/>
            <person name="Zhang Y."/>
            <person name="Bansal K."/>
            <person name="Eacker S.M."/>
            <person name="Sullivan S."/>
            <person name="Liachko I."/>
            <person name="Cubeta M.A."/>
            <person name="Rollins J.A."/>
            <person name="Ashrafi H."/>
        </authorList>
    </citation>
    <scope>NUCLEOTIDE SEQUENCE</scope>
    <source>
        <strain evidence="9">RL-1</strain>
    </source>
</reference>
<evidence type="ECO:0000313" key="9">
    <source>
        <dbReference type="EMBL" id="QSZ34935.1"/>
    </source>
</evidence>
<keyword evidence="7" id="KW-0539">Nucleus</keyword>
<evidence type="ECO:0000256" key="2">
    <source>
        <dbReference type="ARBA" id="ARBA00007879"/>
    </source>
</evidence>
<evidence type="ECO:0000313" key="10">
    <source>
        <dbReference type="Proteomes" id="UP000672032"/>
    </source>
</evidence>
<evidence type="ECO:0000256" key="5">
    <source>
        <dbReference type="ARBA" id="ARBA00023002"/>
    </source>
</evidence>
<evidence type="ECO:0000256" key="6">
    <source>
        <dbReference type="ARBA" id="ARBA00023004"/>
    </source>
</evidence>
<keyword evidence="10" id="KW-1185">Reference proteome</keyword>
<dbReference type="GO" id="GO:0005634">
    <property type="term" value="C:nucleus"/>
    <property type="evidence" value="ECO:0007669"/>
    <property type="project" value="UniProtKB-SubCell"/>
</dbReference>
<comment type="subcellular location">
    <subcellularLocation>
        <location evidence="1">Nucleus</location>
    </subcellularLocation>
</comment>
<keyword evidence="4" id="KW-0223">Dioxygenase</keyword>
<dbReference type="AlphaFoldDB" id="A0A8A3PIS1"/>
<dbReference type="InterPro" id="IPR032862">
    <property type="entry name" value="ALKBH6"/>
</dbReference>
<keyword evidence="6" id="KW-0408">Iron</keyword>
<evidence type="ECO:0000256" key="7">
    <source>
        <dbReference type="ARBA" id="ARBA00023242"/>
    </source>
</evidence>
<protein>
    <recommendedName>
        <fullName evidence="8">Fe2OG dioxygenase domain-containing protein</fullName>
    </recommendedName>
</protein>
<dbReference type="GO" id="GO:0046872">
    <property type="term" value="F:metal ion binding"/>
    <property type="evidence" value="ECO:0007669"/>
    <property type="project" value="UniProtKB-KW"/>
</dbReference>
<dbReference type="Pfam" id="PF13532">
    <property type="entry name" value="2OG-FeII_Oxy_2"/>
    <property type="match status" value="1"/>
</dbReference>
<accession>A0A8A3PIS1</accession>
<keyword evidence="5" id="KW-0560">Oxidoreductase</keyword>
<dbReference type="GO" id="GO:0051213">
    <property type="term" value="F:dioxygenase activity"/>
    <property type="evidence" value="ECO:0007669"/>
    <property type="project" value="UniProtKB-KW"/>
</dbReference>